<name>A0A917R124_9ACTN</name>
<reference evidence="2" key="1">
    <citation type="journal article" date="2014" name="Int. J. Syst. Evol. Microbiol.">
        <title>Complete genome sequence of Corynebacterium casei LMG S-19264T (=DSM 44701T), isolated from a smear-ripened cheese.</title>
        <authorList>
            <consortium name="US DOE Joint Genome Institute (JGI-PGF)"/>
            <person name="Walter F."/>
            <person name="Albersmeier A."/>
            <person name="Kalinowski J."/>
            <person name="Ruckert C."/>
        </authorList>
    </citation>
    <scope>NUCLEOTIDE SEQUENCE</scope>
    <source>
        <strain evidence="2">JCM 3035</strain>
    </source>
</reference>
<dbReference type="AlphaFoldDB" id="A0A917R124"/>
<reference evidence="2" key="2">
    <citation type="submission" date="2020-09" db="EMBL/GenBank/DDBJ databases">
        <authorList>
            <person name="Sun Q."/>
            <person name="Ohkuma M."/>
        </authorList>
    </citation>
    <scope>NUCLEOTIDE SEQUENCE</scope>
    <source>
        <strain evidence="2">JCM 3035</strain>
    </source>
</reference>
<proteinExistence type="predicted"/>
<evidence type="ECO:0000256" key="1">
    <source>
        <dbReference type="SAM" id="MobiDB-lite"/>
    </source>
</evidence>
<evidence type="ECO:0000313" key="3">
    <source>
        <dbReference type="Proteomes" id="UP000637788"/>
    </source>
</evidence>
<dbReference type="Proteomes" id="UP000637788">
    <property type="component" value="Unassembled WGS sequence"/>
</dbReference>
<keyword evidence="3" id="KW-1185">Reference proteome</keyword>
<feature type="region of interest" description="Disordered" evidence="1">
    <location>
        <begin position="64"/>
        <end position="99"/>
    </location>
</feature>
<dbReference type="EMBL" id="BMPQ01000012">
    <property type="protein sequence ID" value="GGK82643.1"/>
    <property type="molecule type" value="Genomic_DNA"/>
</dbReference>
<protein>
    <submittedName>
        <fullName evidence="2">Uncharacterized protein</fullName>
    </submittedName>
</protein>
<sequence length="99" mass="10286">MCGWVGAGFLSPVPPLPGCINLRLRRVGGAAPQAPRQGVVGDSRVAAAGSLWLVAQFPAPLKSKSLRLPGRPGEARTPNHLHLPSGGRGRGPVRRMPVA</sequence>
<gene>
    <name evidence="2" type="ORF">GCM10010094_49710</name>
</gene>
<accession>A0A917R124</accession>
<evidence type="ECO:0000313" key="2">
    <source>
        <dbReference type="EMBL" id="GGK82643.1"/>
    </source>
</evidence>
<organism evidence="2 3">
    <name type="scientific">Streptomyces flaveus</name>
    <dbReference type="NCBI Taxonomy" id="66370"/>
    <lineage>
        <taxon>Bacteria</taxon>
        <taxon>Bacillati</taxon>
        <taxon>Actinomycetota</taxon>
        <taxon>Actinomycetes</taxon>
        <taxon>Kitasatosporales</taxon>
        <taxon>Streptomycetaceae</taxon>
        <taxon>Streptomyces</taxon>
        <taxon>Streptomyces aurantiacus group</taxon>
    </lineage>
</organism>
<comment type="caution">
    <text evidence="2">The sequence shown here is derived from an EMBL/GenBank/DDBJ whole genome shotgun (WGS) entry which is preliminary data.</text>
</comment>